<organism evidence="1 2">
    <name type="scientific">Triparma laevis f. longispina</name>
    <dbReference type="NCBI Taxonomy" id="1714387"/>
    <lineage>
        <taxon>Eukaryota</taxon>
        <taxon>Sar</taxon>
        <taxon>Stramenopiles</taxon>
        <taxon>Ochrophyta</taxon>
        <taxon>Bolidophyceae</taxon>
        <taxon>Parmales</taxon>
        <taxon>Triparmaceae</taxon>
        <taxon>Triparma</taxon>
    </lineage>
</organism>
<dbReference type="PROSITE" id="PS51257">
    <property type="entry name" value="PROKAR_LIPOPROTEIN"/>
    <property type="match status" value="1"/>
</dbReference>
<sequence>MHPKTKLIIPTLLPLPSTPKNLSQTVVSMAACDDKTSNADVEKCGGVRAAFTCPKPTSPPSPPPTDQISKITATNFAADGSTTARNSLDNISPLSPVPPPNNLIPTSETINTVTVKTLFSKNPAANSVIKSLVLARVSARYAKYASSSVIDMIDFMRVLTPAVVDRWKEENLLKIMWRNTEAL</sequence>
<name>A0A9W7AGB4_9STRA</name>
<reference evidence="2" key="1">
    <citation type="journal article" date="2023" name="Commun. Biol.">
        <title>Genome analysis of Parmales, the sister group of diatoms, reveals the evolutionary specialization of diatoms from phago-mixotrophs to photoautotrophs.</title>
        <authorList>
            <person name="Ban H."/>
            <person name="Sato S."/>
            <person name="Yoshikawa S."/>
            <person name="Yamada K."/>
            <person name="Nakamura Y."/>
            <person name="Ichinomiya M."/>
            <person name="Sato N."/>
            <person name="Blanc-Mathieu R."/>
            <person name="Endo H."/>
            <person name="Kuwata A."/>
            <person name="Ogata H."/>
        </authorList>
    </citation>
    <scope>NUCLEOTIDE SEQUENCE [LARGE SCALE GENOMIC DNA]</scope>
    <source>
        <strain evidence="2">NIES 3700</strain>
    </source>
</reference>
<dbReference type="AlphaFoldDB" id="A0A9W7AGB4"/>
<gene>
    <name evidence="1" type="ORF">TrLO_g14708</name>
</gene>
<protein>
    <submittedName>
        <fullName evidence="1">Uncharacterized protein</fullName>
    </submittedName>
</protein>
<proteinExistence type="predicted"/>
<evidence type="ECO:0000313" key="2">
    <source>
        <dbReference type="Proteomes" id="UP001165122"/>
    </source>
</evidence>
<comment type="caution">
    <text evidence="1">The sequence shown here is derived from an EMBL/GenBank/DDBJ whole genome shotgun (WGS) entry which is preliminary data.</text>
</comment>
<dbReference type="Proteomes" id="UP001165122">
    <property type="component" value="Unassembled WGS sequence"/>
</dbReference>
<accession>A0A9W7AGB4</accession>
<dbReference type="EMBL" id="BRXW01000580">
    <property type="protein sequence ID" value="GMH67809.1"/>
    <property type="molecule type" value="Genomic_DNA"/>
</dbReference>
<evidence type="ECO:0000313" key="1">
    <source>
        <dbReference type="EMBL" id="GMH67809.1"/>
    </source>
</evidence>
<keyword evidence="2" id="KW-1185">Reference proteome</keyword>